<dbReference type="RefSeq" id="WP_094290572.1">
    <property type="nucleotide sequence ID" value="NZ_NOIG01000010.1"/>
</dbReference>
<dbReference type="SUPFAM" id="SSF53335">
    <property type="entry name" value="S-adenosyl-L-methionine-dependent methyltransferases"/>
    <property type="match status" value="1"/>
</dbReference>
<dbReference type="InterPro" id="IPR001077">
    <property type="entry name" value="COMT_C"/>
</dbReference>
<keyword evidence="3" id="KW-0949">S-adenosyl-L-methionine</keyword>
<keyword evidence="8" id="KW-1185">Reference proteome</keyword>
<evidence type="ECO:0000256" key="4">
    <source>
        <dbReference type="PIRSR" id="PIRSR005739-1"/>
    </source>
</evidence>
<protein>
    <submittedName>
        <fullName evidence="7">Uncharacterized protein</fullName>
    </submittedName>
</protein>
<feature type="active site" description="Proton acceptor" evidence="4">
    <location>
        <position position="268"/>
    </location>
</feature>
<evidence type="ECO:0000256" key="2">
    <source>
        <dbReference type="ARBA" id="ARBA00022679"/>
    </source>
</evidence>
<reference evidence="7 8" key="1">
    <citation type="submission" date="2017-07" db="EMBL/GenBank/DDBJ databases">
        <title>Acidovorax KNDSW TSA 6 genome sequence and assembly.</title>
        <authorList>
            <person name="Mayilraj S."/>
        </authorList>
    </citation>
    <scope>NUCLEOTIDE SEQUENCE [LARGE SCALE GENOMIC DNA]</scope>
    <source>
        <strain evidence="7 8">KNDSW-TSA6</strain>
    </source>
</reference>
<sequence length="359" mass="39180">MRAIQGLQLWASRLTPPPFRLVQIGSAYWQSRALGVATELDVASQLGDDTLAIGVLAQRCNVVPDGLQRVLRLLAALGVFEEAQPGHWRNNRGSAPLRADRPGSVRDLVLLHQRPEMRAPWNDTLASALRLGRPAFEVLHGQPLFEHMATDPALEEAFAKAMAQVEGLTGTPWVDAIDWRAFHRLLDVGGSAGDKALTLLARHAHLHALVIDRPATVAAARFLRASETDPQRSAARARLSFHAADVRQDALPPASSAKDVFWLSALLHGMSDADALQVLQRVARAAAPVGATVLVMEAVRNEEIADLAVSGMDLQMAVCTEGRERSLREWQGLFAQARLQLRERVPLPMLAEIMVLTPL</sequence>
<comment type="caution">
    <text evidence="7">The sequence shown here is derived from an EMBL/GenBank/DDBJ whole genome shotgun (WGS) entry which is preliminary data.</text>
</comment>
<evidence type="ECO:0000256" key="3">
    <source>
        <dbReference type="ARBA" id="ARBA00022691"/>
    </source>
</evidence>
<dbReference type="Pfam" id="PF08100">
    <property type="entry name" value="Dimerisation"/>
    <property type="match status" value="1"/>
</dbReference>
<dbReference type="Pfam" id="PF00891">
    <property type="entry name" value="Methyltransf_2"/>
    <property type="match status" value="1"/>
</dbReference>
<evidence type="ECO:0000256" key="1">
    <source>
        <dbReference type="ARBA" id="ARBA00022603"/>
    </source>
</evidence>
<dbReference type="PIRSF" id="PIRSF005739">
    <property type="entry name" value="O-mtase"/>
    <property type="match status" value="1"/>
</dbReference>
<dbReference type="Gene3D" id="1.10.10.10">
    <property type="entry name" value="Winged helix-like DNA-binding domain superfamily/Winged helix DNA-binding domain"/>
    <property type="match status" value="1"/>
</dbReference>
<keyword evidence="2" id="KW-0808">Transferase</keyword>
<dbReference type="InterPro" id="IPR029063">
    <property type="entry name" value="SAM-dependent_MTases_sf"/>
</dbReference>
<dbReference type="InterPro" id="IPR012967">
    <property type="entry name" value="COMT_dimerisation"/>
</dbReference>
<proteinExistence type="predicted"/>
<evidence type="ECO:0000313" key="8">
    <source>
        <dbReference type="Proteomes" id="UP000215441"/>
    </source>
</evidence>
<dbReference type="SUPFAM" id="SSF46785">
    <property type="entry name" value="Winged helix' DNA-binding domain"/>
    <property type="match status" value="1"/>
</dbReference>
<dbReference type="GO" id="GO:0008171">
    <property type="term" value="F:O-methyltransferase activity"/>
    <property type="evidence" value="ECO:0007669"/>
    <property type="project" value="InterPro"/>
</dbReference>
<name>A0A235EJG4_9BURK</name>
<dbReference type="AlphaFoldDB" id="A0A235EJG4"/>
<dbReference type="PANTHER" id="PTHR43712">
    <property type="entry name" value="PUTATIVE (AFU_ORTHOLOGUE AFUA_4G14580)-RELATED"/>
    <property type="match status" value="1"/>
</dbReference>
<dbReference type="InterPro" id="IPR016461">
    <property type="entry name" value="COMT-like"/>
</dbReference>
<dbReference type="Proteomes" id="UP000215441">
    <property type="component" value="Unassembled WGS sequence"/>
</dbReference>
<feature type="domain" description="O-methyltransferase C-terminal" evidence="5">
    <location>
        <begin position="124"/>
        <end position="337"/>
    </location>
</feature>
<dbReference type="GO" id="GO:0032259">
    <property type="term" value="P:methylation"/>
    <property type="evidence" value="ECO:0007669"/>
    <property type="project" value="UniProtKB-KW"/>
</dbReference>
<dbReference type="PANTHER" id="PTHR43712:SF2">
    <property type="entry name" value="O-METHYLTRANSFERASE CICE"/>
    <property type="match status" value="1"/>
</dbReference>
<evidence type="ECO:0000259" key="6">
    <source>
        <dbReference type="Pfam" id="PF08100"/>
    </source>
</evidence>
<dbReference type="Gene3D" id="3.40.50.150">
    <property type="entry name" value="Vaccinia Virus protein VP39"/>
    <property type="match status" value="1"/>
</dbReference>
<gene>
    <name evidence="7" type="ORF">CBY09_15950</name>
</gene>
<dbReference type="InterPro" id="IPR036390">
    <property type="entry name" value="WH_DNA-bd_sf"/>
</dbReference>
<organism evidence="7 8">
    <name type="scientific">Acidovorax kalamii</name>
    <dbReference type="NCBI Taxonomy" id="2004485"/>
    <lineage>
        <taxon>Bacteria</taxon>
        <taxon>Pseudomonadati</taxon>
        <taxon>Pseudomonadota</taxon>
        <taxon>Betaproteobacteria</taxon>
        <taxon>Burkholderiales</taxon>
        <taxon>Comamonadaceae</taxon>
        <taxon>Acidovorax</taxon>
    </lineage>
</organism>
<evidence type="ECO:0000313" key="7">
    <source>
        <dbReference type="EMBL" id="OYD49154.1"/>
    </source>
</evidence>
<dbReference type="OrthoDB" id="582216at2"/>
<dbReference type="PROSITE" id="PS51683">
    <property type="entry name" value="SAM_OMT_II"/>
    <property type="match status" value="1"/>
</dbReference>
<dbReference type="EMBL" id="NOIG01000010">
    <property type="protein sequence ID" value="OYD49154.1"/>
    <property type="molecule type" value="Genomic_DNA"/>
</dbReference>
<dbReference type="GO" id="GO:0046983">
    <property type="term" value="F:protein dimerization activity"/>
    <property type="evidence" value="ECO:0007669"/>
    <property type="project" value="InterPro"/>
</dbReference>
<feature type="domain" description="O-methyltransferase dimerisation" evidence="6">
    <location>
        <begin position="26"/>
        <end position="92"/>
    </location>
</feature>
<accession>A0A235EJG4</accession>
<evidence type="ECO:0000259" key="5">
    <source>
        <dbReference type="Pfam" id="PF00891"/>
    </source>
</evidence>
<dbReference type="InterPro" id="IPR036388">
    <property type="entry name" value="WH-like_DNA-bd_sf"/>
</dbReference>
<keyword evidence="1" id="KW-0489">Methyltransferase</keyword>